<evidence type="ECO:0000313" key="4">
    <source>
        <dbReference type="Proteomes" id="UP000256373"/>
    </source>
</evidence>
<keyword evidence="4" id="KW-1185">Reference proteome</keyword>
<reference evidence="3 4" key="1">
    <citation type="submission" date="2018-07" db="EMBL/GenBank/DDBJ databases">
        <title>Dyadobacter roseus sp. nov., isolated from rose rhizosphere soil.</title>
        <authorList>
            <person name="Chen L."/>
        </authorList>
    </citation>
    <scope>NUCLEOTIDE SEQUENCE [LARGE SCALE GENOMIC DNA]</scope>
    <source>
        <strain evidence="3 4">RS19</strain>
    </source>
</reference>
<feature type="chain" id="PRO_5017537341" description="Protein BatD" evidence="2">
    <location>
        <begin position="20"/>
        <end position="465"/>
    </location>
</feature>
<protein>
    <recommendedName>
        <fullName evidence="5">Protein BatD</fullName>
    </recommendedName>
</protein>
<sequence length="465" mass="53127">MKLYVILNIFLCFLNITFAQDQASLVSVEIGKRELSVNEPFVVSVVIKDVENRPPVIFPDFKGLEKRSKSATSSINTIDGNKVFIQTISQEYYADKVGVYEIPDFTVLINGVKVKSEGFRISFGMSDGVMAGIENEEQNLPDVDLNGEDVFFSVKADKKSVYVREGFSLGISLYIAESVPLQMEFYEFNRQLQEILKKLRPVNCWEENVGIEEIVKRQVRIKGKKYTEYNMYQAQLFPITRQDIVLPSVSLNMLVEENRSAVNVQHKVLRSFKSKASIVRVKGLPPHPLMDQVAVGRYSLSERLSSPLVYPGESVRYEFKIQGIGNIAAIPSPVTEVNSALDFYPPERSQEIKRSYTQVSGQMTFDYFVVPRKDGVFPLSRYFQWIYFDPVRERYDTLQSVKKLQVKGEDYKLGNISLSGSAGLYDNLDGLDTTRESFNYKEFFKNLTNAIVVVLVLAMFWVFRK</sequence>
<evidence type="ECO:0000256" key="1">
    <source>
        <dbReference type="SAM" id="Phobius"/>
    </source>
</evidence>
<accession>A0A3D8Y910</accession>
<name>A0A3D8Y910_9BACT</name>
<evidence type="ECO:0000256" key="2">
    <source>
        <dbReference type="SAM" id="SignalP"/>
    </source>
</evidence>
<comment type="caution">
    <text evidence="3">The sequence shown here is derived from an EMBL/GenBank/DDBJ whole genome shotgun (WGS) entry which is preliminary data.</text>
</comment>
<keyword evidence="1" id="KW-0472">Membrane</keyword>
<dbReference type="OrthoDB" id="2079210at2"/>
<organism evidence="3 4">
    <name type="scientific">Dyadobacter luteus</name>
    <dbReference type="NCBI Taxonomy" id="2259619"/>
    <lineage>
        <taxon>Bacteria</taxon>
        <taxon>Pseudomonadati</taxon>
        <taxon>Bacteroidota</taxon>
        <taxon>Cytophagia</taxon>
        <taxon>Cytophagales</taxon>
        <taxon>Spirosomataceae</taxon>
        <taxon>Dyadobacter</taxon>
    </lineage>
</organism>
<keyword evidence="2" id="KW-0732">Signal</keyword>
<evidence type="ECO:0008006" key="5">
    <source>
        <dbReference type="Google" id="ProtNLM"/>
    </source>
</evidence>
<keyword evidence="1" id="KW-1133">Transmembrane helix</keyword>
<feature type="signal peptide" evidence="2">
    <location>
        <begin position="1"/>
        <end position="19"/>
    </location>
</feature>
<dbReference type="AlphaFoldDB" id="A0A3D8Y910"/>
<evidence type="ECO:0000313" key="3">
    <source>
        <dbReference type="EMBL" id="REA59253.1"/>
    </source>
</evidence>
<keyword evidence="1" id="KW-0812">Transmembrane</keyword>
<dbReference type="EMBL" id="QNUL01000016">
    <property type="protein sequence ID" value="REA59253.1"/>
    <property type="molecule type" value="Genomic_DNA"/>
</dbReference>
<dbReference type="PANTHER" id="PTHR40940:SF2">
    <property type="entry name" value="BATD"/>
    <property type="match status" value="1"/>
</dbReference>
<gene>
    <name evidence="3" type="ORF">DSL64_18165</name>
</gene>
<proteinExistence type="predicted"/>
<dbReference type="Pfam" id="PF13584">
    <property type="entry name" value="BatD"/>
    <property type="match status" value="2"/>
</dbReference>
<dbReference type="Proteomes" id="UP000256373">
    <property type="component" value="Unassembled WGS sequence"/>
</dbReference>
<dbReference type="InterPro" id="IPR025738">
    <property type="entry name" value="BatD"/>
</dbReference>
<dbReference type="RefSeq" id="WP_115832346.1">
    <property type="nucleotide sequence ID" value="NZ_QNUL01000016.1"/>
</dbReference>
<dbReference type="PANTHER" id="PTHR40940">
    <property type="entry name" value="PROTEIN BATD-RELATED"/>
    <property type="match status" value="1"/>
</dbReference>
<feature type="transmembrane region" description="Helical" evidence="1">
    <location>
        <begin position="443"/>
        <end position="463"/>
    </location>
</feature>